<dbReference type="InterPro" id="IPR003439">
    <property type="entry name" value="ABC_transporter-like_ATP-bd"/>
</dbReference>
<dbReference type="PANTHER" id="PTHR42711">
    <property type="entry name" value="ABC TRANSPORTER ATP-BINDING PROTEIN"/>
    <property type="match status" value="1"/>
</dbReference>
<dbReference type="InterPro" id="IPR027417">
    <property type="entry name" value="P-loop_NTPase"/>
</dbReference>
<keyword evidence="2" id="KW-0813">Transport</keyword>
<evidence type="ECO:0000256" key="4">
    <source>
        <dbReference type="ARBA" id="ARBA00022840"/>
    </source>
</evidence>
<dbReference type="InterPro" id="IPR003593">
    <property type="entry name" value="AAA+_ATPase"/>
</dbReference>
<evidence type="ECO:0000256" key="3">
    <source>
        <dbReference type="ARBA" id="ARBA00022741"/>
    </source>
</evidence>
<comment type="caution">
    <text evidence="7">The sequence shown here is derived from an EMBL/GenBank/DDBJ whole genome shotgun (WGS) entry which is preliminary data.</text>
</comment>
<dbReference type="GeneID" id="82813573"/>
<dbReference type="Proteomes" id="UP000317180">
    <property type="component" value="Unassembled WGS sequence"/>
</dbReference>
<evidence type="ECO:0000313" key="8">
    <source>
        <dbReference type="Proteomes" id="UP000276178"/>
    </source>
</evidence>
<feature type="domain" description="ABC transporter" evidence="5">
    <location>
        <begin position="2"/>
        <end position="233"/>
    </location>
</feature>
<dbReference type="RefSeq" id="WP_122953189.1">
    <property type="nucleotide sequence ID" value="NZ_BJOD01000051.1"/>
</dbReference>
<keyword evidence="3" id="KW-0547">Nucleotide-binding</keyword>
<dbReference type="GO" id="GO:0016887">
    <property type="term" value="F:ATP hydrolysis activity"/>
    <property type="evidence" value="ECO:0007669"/>
    <property type="project" value="InterPro"/>
</dbReference>
<dbReference type="Gene3D" id="3.40.50.300">
    <property type="entry name" value="P-loop containing nucleotide triphosphate hydrolases"/>
    <property type="match status" value="1"/>
</dbReference>
<proteinExistence type="inferred from homology"/>
<keyword evidence="9" id="KW-1185">Reference proteome</keyword>
<keyword evidence="4 7" id="KW-0067">ATP-binding</keyword>
<evidence type="ECO:0000256" key="2">
    <source>
        <dbReference type="ARBA" id="ARBA00022448"/>
    </source>
</evidence>
<evidence type="ECO:0000313" key="9">
    <source>
        <dbReference type="Proteomes" id="UP000317180"/>
    </source>
</evidence>
<gene>
    <name evidence="6" type="primary">natA</name>
    <name evidence="6" type="ORF">BAG01nite_39510</name>
    <name evidence="7" type="ORF">EB820_18275</name>
</gene>
<dbReference type="AlphaFoldDB" id="A0A3M8ANQ7"/>
<dbReference type="GO" id="GO:0005524">
    <property type="term" value="F:ATP binding"/>
    <property type="evidence" value="ECO:0007669"/>
    <property type="project" value="UniProtKB-KW"/>
</dbReference>
<dbReference type="PANTHER" id="PTHR42711:SF5">
    <property type="entry name" value="ABC TRANSPORTER ATP-BINDING PROTEIN NATA"/>
    <property type="match status" value="1"/>
</dbReference>
<dbReference type="PROSITE" id="PS50893">
    <property type="entry name" value="ABC_TRANSPORTER_2"/>
    <property type="match status" value="1"/>
</dbReference>
<evidence type="ECO:0000313" key="6">
    <source>
        <dbReference type="EMBL" id="GED27849.1"/>
    </source>
</evidence>
<reference evidence="6 9" key="2">
    <citation type="submission" date="2019-06" db="EMBL/GenBank/DDBJ databases">
        <title>Whole genome shotgun sequence of Brevibacillus agri NBRC 15538.</title>
        <authorList>
            <person name="Hosoyama A."/>
            <person name="Uohara A."/>
            <person name="Ohji S."/>
            <person name="Ichikawa N."/>
        </authorList>
    </citation>
    <scope>NUCLEOTIDE SEQUENCE [LARGE SCALE GENOMIC DNA]</scope>
    <source>
        <strain evidence="6 9">NBRC 15538</strain>
    </source>
</reference>
<dbReference type="EMBL" id="BJOD01000051">
    <property type="protein sequence ID" value="GED27849.1"/>
    <property type="molecule type" value="Genomic_DNA"/>
</dbReference>
<dbReference type="EMBL" id="RHHN01000051">
    <property type="protein sequence ID" value="RNB52811.1"/>
    <property type="molecule type" value="Genomic_DNA"/>
</dbReference>
<organism evidence="7 8">
    <name type="scientific">Brevibacillus agri</name>
    <dbReference type="NCBI Taxonomy" id="51101"/>
    <lineage>
        <taxon>Bacteria</taxon>
        <taxon>Bacillati</taxon>
        <taxon>Bacillota</taxon>
        <taxon>Bacilli</taxon>
        <taxon>Bacillales</taxon>
        <taxon>Paenibacillaceae</taxon>
        <taxon>Brevibacillus</taxon>
    </lineage>
</organism>
<dbReference type="OrthoDB" id="9804819at2"/>
<sequence>MIEVKAVSKQFGTITAVRDLTFRVEEGEVYGLLGENGAGKTTTMRMMATILAPTAGDIEISGFSVRHEPLEVRRRIGILFGGEVGLYSRLTARENIAYFGSLYGLPPSRVQERIDSLSRILEMEPFIDRRVGAFSRGMKQKVAIARTLVHDPDVILLDEPTTGLDVTAATIFRRMVTRLQEEGKTILFSSHNMGEINKLCKRVALIHKGRLRFSGGLDALRKQFGTDDLDDIFMAVVEGGEH</sequence>
<dbReference type="SMART" id="SM00382">
    <property type="entry name" value="AAA"/>
    <property type="match status" value="1"/>
</dbReference>
<evidence type="ECO:0000259" key="5">
    <source>
        <dbReference type="PROSITE" id="PS50893"/>
    </source>
</evidence>
<evidence type="ECO:0000256" key="1">
    <source>
        <dbReference type="ARBA" id="ARBA00005417"/>
    </source>
</evidence>
<comment type="similarity">
    <text evidence="1">Belongs to the ABC transporter superfamily.</text>
</comment>
<accession>A0A3M8ANQ7</accession>
<dbReference type="SUPFAM" id="SSF52540">
    <property type="entry name" value="P-loop containing nucleoside triphosphate hydrolases"/>
    <property type="match status" value="1"/>
</dbReference>
<evidence type="ECO:0000313" key="7">
    <source>
        <dbReference type="EMBL" id="RNB52811.1"/>
    </source>
</evidence>
<dbReference type="Proteomes" id="UP000276178">
    <property type="component" value="Unassembled WGS sequence"/>
</dbReference>
<reference evidence="7 8" key="1">
    <citation type="submission" date="2018-10" db="EMBL/GenBank/DDBJ databases">
        <title>Phylogenomics of Brevibacillus.</title>
        <authorList>
            <person name="Dunlap C."/>
        </authorList>
    </citation>
    <scope>NUCLEOTIDE SEQUENCE [LARGE SCALE GENOMIC DNA]</scope>
    <source>
        <strain evidence="7 8">NRRL NRS 1219</strain>
    </source>
</reference>
<protein>
    <submittedName>
        <fullName evidence="6">ABC transporter</fullName>
    </submittedName>
    <submittedName>
        <fullName evidence="7">ATP-binding cassette domain-containing protein</fullName>
    </submittedName>
</protein>
<dbReference type="InterPro" id="IPR050763">
    <property type="entry name" value="ABC_transporter_ATP-binding"/>
</dbReference>
<dbReference type="Pfam" id="PF00005">
    <property type="entry name" value="ABC_tran"/>
    <property type="match status" value="1"/>
</dbReference>
<name>A0A3M8ANQ7_9BACL</name>